<gene>
    <name evidence="3" type="ORF">F2P56_012550</name>
</gene>
<reference evidence="3" key="2">
    <citation type="submission" date="2020-03" db="EMBL/GenBank/DDBJ databases">
        <title>Walnut 2.0.</title>
        <authorList>
            <person name="Marrano A."/>
            <person name="Britton M."/>
            <person name="Zimin A.V."/>
            <person name="Zaini P.A."/>
            <person name="Workman R."/>
            <person name="Puiu D."/>
            <person name="Bianco L."/>
            <person name="Allen B.J."/>
            <person name="Troggio M."/>
            <person name="Leslie C.A."/>
            <person name="Timp W."/>
            <person name="Dendekar A."/>
            <person name="Salzberg S.L."/>
            <person name="Neale D.B."/>
        </authorList>
    </citation>
    <scope>NUCLEOTIDE SEQUENCE</scope>
    <source>
        <tissue evidence="3">Leaves</tissue>
    </source>
</reference>
<dbReference type="Gramene" id="Jr06_08150_p1">
    <property type="protein sequence ID" value="cds.Jr06_08150_p1"/>
    <property type="gene ID" value="Jr06_08150"/>
</dbReference>
<keyword evidence="1" id="KW-0812">Transmembrane</keyword>
<dbReference type="Proteomes" id="UP000619265">
    <property type="component" value="Unassembled WGS sequence"/>
</dbReference>
<feature type="domain" description="TOD1/MUCI70 glycosyltransferase-like" evidence="2">
    <location>
        <begin position="206"/>
        <end position="501"/>
    </location>
</feature>
<organism evidence="3 4">
    <name type="scientific">Juglans regia</name>
    <name type="common">English walnut</name>
    <dbReference type="NCBI Taxonomy" id="51240"/>
    <lineage>
        <taxon>Eukaryota</taxon>
        <taxon>Viridiplantae</taxon>
        <taxon>Streptophyta</taxon>
        <taxon>Embryophyta</taxon>
        <taxon>Tracheophyta</taxon>
        <taxon>Spermatophyta</taxon>
        <taxon>Magnoliopsida</taxon>
        <taxon>eudicotyledons</taxon>
        <taxon>Gunneridae</taxon>
        <taxon>Pentapetalae</taxon>
        <taxon>rosids</taxon>
        <taxon>fabids</taxon>
        <taxon>Fagales</taxon>
        <taxon>Juglandaceae</taxon>
        <taxon>Juglans</taxon>
    </lineage>
</organism>
<evidence type="ECO:0000313" key="4">
    <source>
        <dbReference type="Proteomes" id="UP000619265"/>
    </source>
</evidence>
<comment type="caution">
    <text evidence="3">The sequence shown here is derived from an EMBL/GenBank/DDBJ whole genome shotgun (WGS) entry which is preliminary data.</text>
</comment>
<keyword evidence="1" id="KW-1133">Transmembrane helix</keyword>
<dbReference type="EMBL" id="LIHL02000006">
    <property type="protein sequence ID" value="KAF5468398.1"/>
    <property type="molecule type" value="Genomic_DNA"/>
</dbReference>
<dbReference type="InterPro" id="IPR006852">
    <property type="entry name" value="TOD1_MUCI70"/>
</dbReference>
<reference evidence="3" key="1">
    <citation type="submission" date="2015-10" db="EMBL/GenBank/DDBJ databases">
        <authorList>
            <person name="Martinez-Garcia P.J."/>
            <person name="Crepeau M.W."/>
            <person name="Puiu D."/>
            <person name="Gonzalez-Ibeas D."/>
            <person name="Whalen J."/>
            <person name="Stevens K."/>
            <person name="Paul R."/>
            <person name="Butterfield T."/>
            <person name="Britton M."/>
            <person name="Reagan R."/>
            <person name="Chakraborty S."/>
            <person name="Walawage S.L."/>
            <person name="Vasquez-Gross H.A."/>
            <person name="Cardeno C."/>
            <person name="Famula R."/>
            <person name="Pratt K."/>
            <person name="Kuruganti S."/>
            <person name="Aradhya M.K."/>
            <person name="Leslie C.A."/>
            <person name="Dandekar A.M."/>
            <person name="Salzberg S.L."/>
            <person name="Wegrzyn J.L."/>
            <person name="Langley C.H."/>
            <person name="Neale D.B."/>
        </authorList>
    </citation>
    <scope>NUCLEOTIDE SEQUENCE</scope>
    <source>
        <tissue evidence="3">Leaves</tissue>
    </source>
</reference>
<proteinExistence type="predicted"/>
<dbReference type="PANTHER" id="PTHR12956:SF17">
    <property type="entry name" value="OS01G0749100 PROTEIN"/>
    <property type="match status" value="1"/>
</dbReference>
<feature type="transmembrane region" description="Helical" evidence="1">
    <location>
        <begin position="90"/>
        <end position="109"/>
    </location>
</feature>
<evidence type="ECO:0000313" key="3">
    <source>
        <dbReference type="EMBL" id="KAF5468398.1"/>
    </source>
</evidence>
<dbReference type="Pfam" id="PF04765">
    <property type="entry name" value="TOD1_MUCI70"/>
    <property type="match status" value="1"/>
</dbReference>
<sequence length="510" mass="57819">KRGLKVFSSEVPGKKPPCCSYSHLLRPIAVPTITDPPLISSSMFGNNSISISVSDEDSDDLGRMRVRVRRKRKKPSHRFKNELARRVLRLLLKYWTLLIFLPAAGLLVFEASRIGWKPSLVVNSELGTVKKPSPEKKSEGNLNRLDPMTRVVGGVRERCLKLLPPEELEYLDVPVGEESTSPVNKVLYISENDTLSLVGNTALSQHRTEATRFNLFTGNQTLDQREKSFKASETPMVHCGFYSDNGGFKISNEDKEYMQSCRAVVSTCAFGGGDDLYQPIGMSEASFRKVCYVAFWDEITLSAQESVVNRIGENGFIGKWRVVVVRELPFADQRLNGKIPKMLGHRLFPHAKYSIWVDSKSQFRRDPLGVLEALLWRSNSVLAISEHGARSSVYDEAKAVVKKNKATPEEVEVQLTQYRHDGFPEDKRFNGKKALAEASVIVREHSPLTNLFMCLWFNEVVRFTSRDQLSFPYVLWRLKVLKNINMFPVCTRKDLVNSMGHIRKAKPLIH</sequence>
<feature type="non-terminal residue" evidence="3">
    <location>
        <position position="510"/>
    </location>
</feature>
<dbReference type="AlphaFoldDB" id="A0A833XK39"/>
<evidence type="ECO:0000256" key="1">
    <source>
        <dbReference type="SAM" id="Phobius"/>
    </source>
</evidence>
<dbReference type="PANTHER" id="PTHR12956">
    <property type="entry name" value="ALKALINE CERAMIDASE-RELATED"/>
    <property type="match status" value="1"/>
</dbReference>
<keyword evidence="1" id="KW-0472">Membrane</keyword>
<protein>
    <recommendedName>
        <fullName evidence="2">TOD1/MUCI70 glycosyltransferase-like domain-containing protein</fullName>
    </recommendedName>
</protein>
<name>A0A833XK39_JUGRE</name>
<evidence type="ECO:0000259" key="2">
    <source>
        <dbReference type="Pfam" id="PF04765"/>
    </source>
</evidence>
<accession>A0A833XK39</accession>
<dbReference type="InterPro" id="IPR048354">
    <property type="entry name" value="TOD1_MUCI70_glycTrfase_dom"/>
</dbReference>